<dbReference type="PROSITE" id="PS51186">
    <property type="entry name" value="GNAT"/>
    <property type="match status" value="2"/>
</dbReference>
<dbReference type="AlphaFoldDB" id="A0A1I2GGU5"/>
<dbReference type="GO" id="GO:0016747">
    <property type="term" value="F:acyltransferase activity, transferring groups other than amino-acyl groups"/>
    <property type="evidence" value="ECO:0007669"/>
    <property type="project" value="InterPro"/>
</dbReference>
<evidence type="ECO:0000313" key="5">
    <source>
        <dbReference type="Proteomes" id="UP000181942"/>
    </source>
</evidence>
<dbReference type="OrthoDB" id="3381976at2"/>
<evidence type="ECO:0000313" key="4">
    <source>
        <dbReference type="EMBL" id="SFF16448.1"/>
    </source>
</evidence>
<proteinExistence type="predicted"/>
<dbReference type="Pfam" id="PF00583">
    <property type="entry name" value="Acetyltransf_1"/>
    <property type="match status" value="2"/>
</dbReference>
<dbReference type="CDD" id="cd04301">
    <property type="entry name" value="NAT_SF"/>
    <property type="match status" value="2"/>
</dbReference>
<dbReference type="EMBL" id="FONR01000004">
    <property type="protein sequence ID" value="SFF16448.1"/>
    <property type="molecule type" value="Genomic_DNA"/>
</dbReference>
<keyword evidence="2" id="KW-0012">Acyltransferase</keyword>
<sequence>MTTTLRPTEPLQRGADGALSRRYKVCVNSRPVGGIHLSTHPEYGPTVARVGELHVEEPDRGRGRGTVAVLAAEEVARGWGCKRVETSVPGDADGVLRLATTLGYVLSNRVMTKPLDGPGPELPVGSVARPMTEAEYVPWLAKEREGFAGSQIERGVPEAEAYRKTDQGLARFLPDGLASENTVLSVLEHEGTPVGTLWLGLWPDAAFVLGVETDPEHRGRGHGRTLMLLAEARAVAGGRDRIGLNVFAGNTPAEKLYESLGYTTSEYYLYKNLL</sequence>
<evidence type="ECO:0000256" key="1">
    <source>
        <dbReference type="ARBA" id="ARBA00022679"/>
    </source>
</evidence>
<reference evidence="4 5" key="1">
    <citation type="submission" date="2016-10" db="EMBL/GenBank/DDBJ databases">
        <authorList>
            <person name="de Groot N.N."/>
        </authorList>
    </citation>
    <scope>NUCLEOTIDE SEQUENCE [LARGE SCALE GENOMIC DNA]</scope>
    <source>
        <strain evidence="4 5">OK461</strain>
    </source>
</reference>
<gene>
    <name evidence="4" type="ORF">SAMN02787118_104191</name>
</gene>
<dbReference type="InterPro" id="IPR050832">
    <property type="entry name" value="Bact_Acetyltransf"/>
</dbReference>
<dbReference type="RefSeq" id="WP_075027587.1">
    <property type="nucleotide sequence ID" value="NZ_FONR01000004.1"/>
</dbReference>
<dbReference type="PANTHER" id="PTHR43877:SF1">
    <property type="entry name" value="ACETYLTRANSFERASE"/>
    <property type="match status" value="1"/>
</dbReference>
<keyword evidence="1 4" id="KW-0808">Transferase</keyword>
<evidence type="ECO:0000259" key="3">
    <source>
        <dbReference type="PROSITE" id="PS51186"/>
    </source>
</evidence>
<dbReference type="InterPro" id="IPR016181">
    <property type="entry name" value="Acyl_CoA_acyltransferase"/>
</dbReference>
<dbReference type="SUPFAM" id="SSF55729">
    <property type="entry name" value="Acyl-CoA N-acyltransferases (Nat)"/>
    <property type="match status" value="2"/>
</dbReference>
<dbReference type="PANTHER" id="PTHR43877">
    <property type="entry name" value="AMINOALKYLPHOSPHONATE N-ACETYLTRANSFERASE-RELATED-RELATED"/>
    <property type="match status" value="1"/>
</dbReference>
<evidence type="ECO:0000256" key="2">
    <source>
        <dbReference type="ARBA" id="ARBA00023315"/>
    </source>
</evidence>
<dbReference type="InterPro" id="IPR000182">
    <property type="entry name" value="GNAT_dom"/>
</dbReference>
<dbReference type="Gene3D" id="3.40.630.30">
    <property type="match status" value="2"/>
</dbReference>
<organism evidence="4 5">
    <name type="scientific">Streptomyces mirabilis</name>
    <dbReference type="NCBI Taxonomy" id="68239"/>
    <lineage>
        <taxon>Bacteria</taxon>
        <taxon>Bacillati</taxon>
        <taxon>Actinomycetota</taxon>
        <taxon>Actinomycetes</taxon>
        <taxon>Kitasatosporales</taxon>
        <taxon>Streptomycetaceae</taxon>
        <taxon>Streptomyces</taxon>
    </lineage>
</organism>
<name>A0A1I2GGU5_9ACTN</name>
<accession>A0A1I2GGU5</accession>
<feature type="domain" description="N-acetyltransferase" evidence="3">
    <location>
        <begin position="126"/>
        <end position="274"/>
    </location>
</feature>
<feature type="domain" description="N-acetyltransferase" evidence="3">
    <location>
        <begin position="1"/>
        <end position="125"/>
    </location>
</feature>
<dbReference type="Proteomes" id="UP000181942">
    <property type="component" value="Unassembled WGS sequence"/>
</dbReference>
<protein>
    <submittedName>
        <fullName evidence="4">Acetyltransferase, GNAT family</fullName>
    </submittedName>
</protein>